<gene>
    <name evidence="2" type="ORF">UH38_07220</name>
</gene>
<dbReference type="InterPro" id="IPR029044">
    <property type="entry name" value="Nucleotide-diphossugar_trans"/>
</dbReference>
<feature type="domain" description="Glycosyltransferase 2-like" evidence="1">
    <location>
        <begin position="5"/>
        <end position="162"/>
    </location>
</feature>
<keyword evidence="3" id="KW-1185">Reference proteome</keyword>
<comment type="caution">
    <text evidence="2">The sequence shown here is derived from an EMBL/GenBank/DDBJ whole genome shotgun (WGS) entry which is preliminary data.</text>
</comment>
<dbReference type="CDD" id="cd00761">
    <property type="entry name" value="Glyco_tranf_GTA_type"/>
    <property type="match status" value="1"/>
</dbReference>
<dbReference type="RefSeq" id="WP_045053985.1">
    <property type="nucleotide sequence ID" value="NZ_CAWMDP010000038.1"/>
</dbReference>
<protein>
    <submittedName>
        <fullName evidence="2">Glucosyl transferase</fullName>
    </submittedName>
</protein>
<organism evidence="2 3">
    <name type="scientific">Aliterella atlantica CENA595</name>
    <dbReference type="NCBI Taxonomy" id="1618023"/>
    <lineage>
        <taxon>Bacteria</taxon>
        <taxon>Bacillati</taxon>
        <taxon>Cyanobacteriota</taxon>
        <taxon>Cyanophyceae</taxon>
        <taxon>Chroococcidiopsidales</taxon>
        <taxon>Aliterellaceae</taxon>
        <taxon>Aliterella</taxon>
    </lineage>
</organism>
<dbReference type="EMBL" id="JYON01000006">
    <property type="protein sequence ID" value="KJH72229.1"/>
    <property type="molecule type" value="Genomic_DNA"/>
</dbReference>
<dbReference type="PATRIC" id="fig|1618023.3.peg.3117"/>
<evidence type="ECO:0000313" key="3">
    <source>
        <dbReference type="Proteomes" id="UP000032452"/>
    </source>
</evidence>
<dbReference type="PANTHER" id="PTHR43685">
    <property type="entry name" value="GLYCOSYLTRANSFERASE"/>
    <property type="match status" value="1"/>
</dbReference>
<dbReference type="PANTHER" id="PTHR43685:SF2">
    <property type="entry name" value="GLYCOSYLTRANSFERASE 2-LIKE DOMAIN-CONTAINING PROTEIN"/>
    <property type="match status" value="1"/>
</dbReference>
<dbReference type="STRING" id="1618023.UH38_07220"/>
<dbReference type="Pfam" id="PF00535">
    <property type="entry name" value="Glycos_transf_2"/>
    <property type="match status" value="1"/>
</dbReference>
<dbReference type="Proteomes" id="UP000032452">
    <property type="component" value="Unassembled WGS sequence"/>
</dbReference>
<dbReference type="GO" id="GO:0016740">
    <property type="term" value="F:transferase activity"/>
    <property type="evidence" value="ECO:0007669"/>
    <property type="project" value="UniProtKB-KW"/>
</dbReference>
<dbReference type="InterPro" id="IPR050834">
    <property type="entry name" value="Glycosyltransf_2"/>
</dbReference>
<proteinExistence type="predicted"/>
<dbReference type="OrthoDB" id="418085at2"/>
<dbReference type="InterPro" id="IPR001173">
    <property type="entry name" value="Glyco_trans_2-like"/>
</dbReference>
<evidence type="ECO:0000259" key="1">
    <source>
        <dbReference type="Pfam" id="PF00535"/>
    </source>
</evidence>
<dbReference type="AlphaFoldDB" id="A0A0D8ZUW1"/>
<sequence length="339" mass="38849">MQKVSVIIPTYKAEKFIEATLRSVLAQTYTNIEIIIVDDESPDRSIAICQQFTDPRISIVRQKNRGLAGARNTGIRHAQGDYLAFIDADDIWLPEKLAKHVQHLQSSPHVGVSYCCSAFIDETGQPLGIYQIPQYKDITPPIVLCRNPIGNGSVGVFRKEVFAAIKFEDNLYGTVEDFYFDEHFRQSEDMECWMRIILQTSWQMEGIPEALTLYRVNTSGLSANVLTQLEFLEKVIEKTRTYAPQFAAKWKNPAMAYYLRYSARRAIRMQDGTTAVQLAHRALATHWRIILEEPRRTILTLAAAYSIWLLPQSFYNHIENLALKITGANQKRRMQQLKS</sequence>
<keyword evidence="2" id="KW-0808">Transferase</keyword>
<dbReference type="Gene3D" id="3.90.550.10">
    <property type="entry name" value="Spore Coat Polysaccharide Biosynthesis Protein SpsA, Chain A"/>
    <property type="match status" value="1"/>
</dbReference>
<evidence type="ECO:0000313" key="2">
    <source>
        <dbReference type="EMBL" id="KJH72229.1"/>
    </source>
</evidence>
<dbReference type="SUPFAM" id="SSF53448">
    <property type="entry name" value="Nucleotide-diphospho-sugar transferases"/>
    <property type="match status" value="1"/>
</dbReference>
<accession>A0A0D8ZUW1</accession>
<name>A0A0D8ZUW1_9CYAN</name>
<reference evidence="2 3" key="1">
    <citation type="submission" date="2015-02" db="EMBL/GenBank/DDBJ databases">
        <title>Draft genome of a novel marine cyanobacterium (Chroococcales) isolated from South Atlantic Ocean.</title>
        <authorList>
            <person name="Rigonato J."/>
            <person name="Alvarenga D.O."/>
            <person name="Branco L.H."/>
            <person name="Varani A.M."/>
            <person name="Brandini F.P."/>
            <person name="Fiore M.F."/>
        </authorList>
    </citation>
    <scope>NUCLEOTIDE SEQUENCE [LARGE SCALE GENOMIC DNA]</scope>
    <source>
        <strain evidence="2 3">CENA595</strain>
    </source>
</reference>